<reference evidence="3 4" key="1">
    <citation type="submission" date="2018-05" db="EMBL/GenBank/DDBJ databases">
        <authorList>
            <person name="Datahose"/>
        </authorList>
    </citation>
    <scope>NUCLEOTIDE SEQUENCE</scope>
</reference>
<reference evidence="4" key="2">
    <citation type="submission" date="2023-03" db="EMBL/GenBank/DDBJ databases">
        <authorList>
            <consortium name="Wellcome Sanger Institute Data Sharing"/>
        </authorList>
    </citation>
    <scope>NUCLEOTIDE SEQUENCE [LARGE SCALE GENOMIC DNA]</scope>
</reference>
<protein>
    <recommendedName>
        <fullName evidence="5">Lines homolog 1</fullName>
    </recommendedName>
</protein>
<accession>A0A3P8N5J2</accession>
<name>A0A3P8N5J2_ASTCA</name>
<dbReference type="Bgee" id="ENSACLG00000000021">
    <property type="expression patterns" value="Expressed in ovary and 6 other cell types or tissues"/>
</dbReference>
<evidence type="ECO:0000259" key="2">
    <source>
        <dbReference type="Pfam" id="PF14695"/>
    </source>
</evidence>
<evidence type="ECO:0008006" key="5">
    <source>
        <dbReference type="Google" id="ProtNLM"/>
    </source>
</evidence>
<feature type="domain" description="Protein Lines N-terminal" evidence="1">
    <location>
        <begin position="180"/>
        <end position="524"/>
    </location>
</feature>
<gene>
    <name evidence="3" type="primary">LINS1</name>
</gene>
<reference evidence="3" key="3">
    <citation type="submission" date="2025-08" db="UniProtKB">
        <authorList>
            <consortium name="Ensembl"/>
        </authorList>
    </citation>
    <scope>IDENTIFICATION</scope>
</reference>
<feature type="domain" description="Protein Lines C-terminal" evidence="2">
    <location>
        <begin position="646"/>
        <end position="682"/>
    </location>
</feature>
<dbReference type="AlphaFoldDB" id="A0A3P8N5J2"/>
<dbReference type="OrthoDB" id="8251209at2759"/>
<dbReference type="PANTHER" id="PTHR16057">
    <property type="entry name" value="WINS1, 2 PROTEIN"/>
    <property type="match status" value="1"/>
</dbReference>
<dbReference type="InterPro" id="IPR024875">
    <property type="entry name" value="Protein_Lines"/>
</dbReference>
<dbReference type="PANTHER" id="PTHR16057:SF1">
    <property type="entry name" value="PROTEIN LINES HOMOLOG 1"/>
    <property type="match status" value="1"/>
</dbReference>
<dbReference type="OMA" id="FYRIVKC"/>
<dbReference type="Pfam" id="PF14694">
    <property type="entry name" value="LINES_N"/>
    <property type="match status" value="1"/>
</dbReference>
<evidence type="ECO:0000313" key="3">
    <source>
        <dbReference type="Ensembl" id="ENSACLP00000000030.1"/>
    </source>
</evidence>
<evidence type="ECO:0000259" key="1">
    <source>
        <dbReference type="Pfam" id="PF14694"/>
    </source>
</evidence>
<evidence type="ECO:0000313" key="4">
    <source>
        <dbReference type="Proteomes" id="UP000265100"/>
    </source>
</evidence>
<organism evidence="3 4">
    <name type="scientific">Astatotilapia calliptera</name>
    <name type="common">Eastern happy</name>
    <name type="synonym">Chromis callipterus</name>
    <dbReference type="NCBI Taxonomy" id="8154"/>
    <lineage>
        <taxon>Eukaryota</taxon>
        <taxon>Metazoa</taxon>
        <taxon>Chordata</taxon>
        <taxon>Craniata</taxon>
        <taxon>Vertebrata</taxon>
        <taxon>Euteleostomi</taxon>
        <taxon>Actinopterygii</taxon>
        <taxon>Neopterygii</taxon>
        <taxon>Teleostei</taxon>
        <taxon>Neoteleostei</taxon>
        <taxon>Acanthomorphata</taxon>
        <taxon>Ovalentaria</taxon>
        <taxon>Cichlomorphae</taxon>
        <taxon>Cichliformes</taxon>
        <taxon>Cichlidae</taxon>
        <taxon>African cichlids</taxon>
        <taxon>Pseudocrenilabrinae</taxon>
        <taxon>Haplochromini</taxon>
        <taxon>Astatotilapia</taxon>
    </lineage>
</organism>
<dbReference type="RefSeq" id="XP_026038387.1">
    <property type="nucleotide sequence ID" value="XM_026182602.1"/>
</dbReference>
<sequence>MEGNMSCKDEDLSVMTGLFNCLTEAYRCFLAGSYPPQNAADVAGVIYSGFCGPVHGKGREGSPSEYCGENSAELTCMCMSFLGRVSSNLTSQGLHPDVRFYYAEVLKVLLEDMDLITHLVKRFQAEDHIISHLAAKTASNCVFYLICKSGLISPAWQRKCEQAFQNPWPGAELDACLWSLTEVSKKLLKGAHRELMTLLVGFDLTLSVLCSKLLPEEKKHMSQHSVDFTRSSHWGTSLCLLLDLLEVLTSSSLVCGAGVRLKSQRVTHLHSLALLNICCSSEYYVKKRVLLLLKRAILQKAGEDWISGDVASGRTCGNWSSDMSILARTVLKAASDNWLLSIQMQSGAFFGGTRHILGDQIQNWDCMMLRAVSLIILKSIELCIQTAAGSEVKTATEVHAYMQSLWGFLRQYRFKQREVTHLCCWISMLFGEQDDDMMEAAKALLYIFLHYRLMSGMDEFAVLETACASGFNPHCHFVLLLQSMSFDYSILLDFLISAETCFLEYFVQYLKCLRDDWQGFAAACGRITMSDCCLSQQKKLGADRSTLKCKGEPDKVESGSCVIPPAGRLGMASELRLVEYDTSDESDSENTVESVCALNGKQYKSTALLSPRPEGLLQPVLQSEETSHANMASLSWQLTGEISVRAVHCLSQLREVVTRLHTKKLFPYNPSSLLKLLAQVESCYQKSHLSQCSKS</sequence>
<proteinExistence type="predicted"/>
<dbReference type="InterPro" id="IPR032794">
    <property type="entry name" value="LINES_N"/>
</dbReference>
<dbReference type="GeneID" id="113030831"/>
<dbReference type="Proteomes" id="UP000265100">
    <property type="component" value="Chromosome 1"/>
</dbReference>
<reference evidence="3" key="4">
    <citation type="submission" date="2025-09" db="UniProtKB">
        <authorList>
            <consortium name="Ensembl"/>
        </authorList>
    </citation>
    <scope>IDENTIFICATION</scope>
</reference>
<dbReference type="Ensembl" id="ENSACLT00000000031.2">
    <property type="protein sequence ID" value="ENSACLP00000000030.1"/>
    <property type="gene ID" value="ENSACLG00000000021.2"/>
</dbReference>
<keyword evidence="4" id="KW-1185">Reference proteome</keyword>
<dbReference type="Pfam" id="PF14695">
    <property type="entry name" value="LINES_C"/>
    <property type="match status" value="1"/>
</dbReference>
<dbReference type="GeneTree" id="ENSGT00390000001790"/>
<dbReference type="InterPro" id="IPR029415">
    <property type="entry name" value="Lines_C"/>
</dbReference>